<evidence type="ECO:0000313" key="2">
    <source>
        <dbReference type="EMBL" id="EMR67337.1"/>
    </source>
</evidence>
<proteinExistence type="predicted"/>
<dbReference type="Gene3D" id="1.20.1280.50">
    <property type="match status" value="1"/>
</dbReference>
<dbReference type="Proteomes" id="UP000012174">
    <property type="component" value="Unassembled WGS sequence"/>
</dbReference>
<dbReference type="EMBL" id="KB706459">
    <property type="protein sequence ID" value="EMR67337.1"/>
    <property type="molecule type" value="Genomic_DNA"/>
</dbReference>
<dbReference type="SUPFAM" id="SSF81383">
    <property type="entry name" value="F-box domain"/>
    <property type="match status" value="1"/>
</dbReference>
<dbReference type="PROSITE" id="PS50181">
    <property type="entry name" value="FBOX"/>
    <property type="match status" value="1"/>
</dbReference>
<evidence type="ECO:0000313" key="3">
    <source>
        <dbReference type="Proteomes" id="UP000012174"/>
    </source>
</evidence>
<accession>M7SSV5</accession>
<dbReference type="InterPro" id="IPR036047">
    <property type="entry name" value="F-box-like_dom_sf"/>
</dbReference>
<organism evidence="2 3">
    <name type="scientific">Eutypa lata (strain UCR-EL1)</name>
    <name type="common">Grapevine dieback disease fungus</name>
    <name type="synonym">Eutypa armeniacae</name>
    <dbReference type="NCBI Taxonomy" id="1287681"/>
    <lineage>
        <taxon>Eukaryota</taxon>
        <taxon>Fungi</taxon>
        <taxon>Dikarya</taxon>
        <taxon>Ascomycota</taxon>
        <taxon>Pezizomycotina</taxon>
        <taxon>Sordariomycetes</taxon>
        <taxon>Xylariomycetidae</taxon>
        <taxon>Xylariales</taxon>
        <taxon>Diatrypaceae</taxon>
        <taxon>Eutypa</taxon>
    </lineage>
</organism>
<protein>
    <recommendedName>
        <fullName evidence="1">F-box domain-containing protein</fullName>
    </recommendedName>
</protein>
<name>M7SSV5_EUTLA</name>
<feature type="domain" description="F-box" evidence="1">
    <location>
        <begin position="9"/>
        <end position="58"/>
    </location>
</feature>
<dbReference type="KEGG" id="ela:UCREL1_5669"/>
<reference evidence="3" key="1">
    <citation type="journal article" date="2013" name="Genome Announc.">
        <title>Draft genome sequence of the grapevine dieback fungus Eutypa lata UCR-EL1.</title>
        <authorList>
            <person name="Blanco-Ulate B."/>
            <person name="Rolshausen P.E."/>
            <person name="Cantu D."/>
        </authorList>
    </citation>
    <scope>NUCLEOTIDE SEQUENCE [LARGE SCALE GENOMIC DNA]</scope>
    <source>
        <strain evidence="3">UCR-EL1</strain>
    </source>
</reference>
<sequence length="601" mass="66685">MLDTQHSRKDPLASLPPEIVLRILDFSPISTIAALTCVSKAWHVFVDETHQDHIYSSVSKTAHNPSTKDASLYHHDVQTFSKCYEGARSWKDLCKKQTLLRRNWNSVAPITTESIFNIRKEPIWRFRPDFKRRFIVSTSQFGGLEVTCMDSGLRLWSLSHDAVRPYAHLEYDEVDGRGMAVWDREGDAVEVWCTTEETGGDRGVFERIAILDHECETRGYQLSFNTLCVVSSQGQGFVYDMLQKPPQLVTNVKIENNAIGHLYQDQDYVLYSLGTKGYHVHSKATGQYLGAIEPWKCSLDQFHHIRHPARVETSQDSLALASAIRSMQGPSASVFPPRSPNDGRLLPFTVEPGPGMTADQERAQAEEEELTALQDDDWGAGMVSGNLMVGVSRGGRAIIVRNWRDCLSHAEGSNEAKATEALKRNASLVFCTPPDDPRNFDLGGWLSIRDNRVLFEIRDLVYVLALNADGTLPAGAEQAKRRPSHAICKSATSSLGSAVPVSFMALFDDSIMYTYTVLGIHEDGAGDHRGNPYSRLFLTKAVRVLSFAPVGAVAAADGDEDGDGEAGEEESPVEADQFLSHFFRQLVSSAVREAAEEEDEE</sequence>
<dbReference type="OMA" id="RNHRIMF"/>
<keyword evidence="3" id="KW-1185">Reference proteome</keyword>
<gene>
    <name evidence="2" type="ORF">UCREL1_5669</name>
</gene>
<dbReference type="Pfam" id="PF12937">
    <property type="entry name" value="F-box-like"/>
    <property type="match status" value="1"/>
</dbReference>
<dbReference type="eggNOG" id="ENOG502QPZ8">
    <property type="taxonomic scope" value="Eukaryota"/>
</dbReference>
<dbReference type="AlphaFoldDB" id="M7SSV5"/>
<dbReference type="HOGENOM" id="CLU_032159_0_0_1"/>
<evidence type="ECO:0000259" key="1">
    <source>
        <dbReference type="PROSITE" id="PS50181"/>
    </source>
</evidence>
<dbReference type="InterPro" id="IPR001810">
    <property type="entry name" value="F-box_dom"/>
</dbReference>
<dbReference type="STRING" id="1287681.M7SSV5"/>
<dbReference type="OrthoDB" id="550575at2759"/>
<dbReference type="CDD" id="cd09917">
    <property type="entry name" value="F-box_SF"/>
    <property type="match status" value="1"/>
</dbReference>
<dbReference type="SUPFAM" id="SSF101908">
    <property type="entry name" value="Putative isomerase YbhE"/>
    <property type="match status" value="1"/>
</dbReference>